<proteinExistence type="predicted"/>
<name>A0AAE1DCW1_9GAST</name>
<dbReference type="EMBL" id="JAWDGP010004405">
    <property type="protein sequence ID" value="KAK3764758.1"/>
    <property type="molecule type" value="Genomic_DNA"/>
</dbReference>
<evidence type="ECO:0000313" key="2">
    <source>
        <dbReference type="EMBL" id="KAK3764758.1"/>
    </source>
</evidence>
<keyword evidence="3" id="KW-1185">Reference proteome</keyword>
<feature type="region of interest" description="Disordered" evidence="1">
    <location>
        <begin position="1"/>
        <end position="23"/>
    </location>
</feature>
<evidence type="ECO:0000256" key="1">
    <source>
        <dbReference type="SAM" id="MobiDB-lite"/>
    </source>
</evidence>
<sequence length="295" mass="33325">RKLARSDQVPSNHKTSQKGSLLGVIRKEACNRSDQVPSEAIKTSQKGSLLGMIRKEALLGVIREIYLLTIKLPTQKGSFASRSDPERKFARSDQVPSNHKTSQKGSLLGVIRKEVCHRSDQVPSNHKAERSLLSRKEALLGGSRYLSNHKNFSERKLARSDQRKGSLLGVIKVTSNHKNFHPERKFARSDQVTSNHKTSQKVCWSDQGTFNHKLHRKDLLGVISTFNDKTSQKDLLGFIRKSLLGVIRVPSNFANFTERKFATSDQVTSNHKNFTESLLIRLPSNRKASQERKFS</sequence>
<dbReference type="Proteomes" id="UP001283361">
    <property type="component" value="Unassembled WGS sequence"/>
</dbReference>
<organism evidence="2 3">
    <name type="scientific">Elysia crispata</name>
    <name type="common">lettuce slug</name>
    <dbReference type="NCBI Taxonomy" id="231223"/>
    <lineage>
        <taxon>Eukaryota</taxon>
        <taxon>Metazoa</taxon>
        <taxon>Spiralia</taxon>
        <taxon>Lophotrochozoa</taxon>
        <taxon>Mollusca</taxon>
        <taxon>Gastropoda</taxon>
        <taxon>Heterobranchia</taxon>
        <taxon>Euthyneura</taxon>
        <taxon>Panpulmonata</taxon>
        <taxon>Sacoglossa</taxon>
        <taxon>Placobranchoidea</taxon>
        <taxon>Plakobranchidae</taxon>
        <taxon>Elysia</taxon>
    </lineage>
</organism>
<feature type="non-terminal residue" evidence="2">
    <location>
        <position position="1"/>
    </location>
</feature>
<feature type="compositionally biased region" description="Polar residues" evidence="1">
    <location>
        <begin position="8"/>
        <end position="19"/>
    </location>
</feature>
<gene>
    <name evidence="2" type="ORF">RRG08_065843</name>
</gene>
<accession>A0AAE1DCW1</accession>
<evidence type="ECO:0000313" key="3">
    <source>
        <dbReference type="Proteomes" id="UP001283361"/>
    </source>
</evidence>
<dbReference type="AlphaFoldDB" id="A0AAE1DCW1"/>
<reference evidence="2" key="1">
    <citation type="journal article" date="2023" name="G3 (Bethesda)">
        <title>A reference genome for the long-term kleptoplast-retaining sea slug Elysia crispata morphotype clarki.</title>
        <authorList>
            <person name="Eastman K.E."/>
            <person name="Pendleton A.L."/>
            <person name="Shaikh M.A."/>
            <person name="Suttiyut T."/>
            <person name="Ogas R."/>
            <person name="Tomko P."/>
            <person name="Gavelis G."/>
            <person name="Widhalm J.R."/>
            <person name="Wisecaver J.H."/>
        </authorList>
    </citation>
    <scope>NUCLEOTIDE SEQUENCE</scope>
    <source>
        <strain evidence="2">ECLA1</strain>
    </source>
</reference>
<feature type="compositionally biased region" description="Polar residues" evidence="1">
    <location>
        <begin position="94"/>
        <end position="105"/>
    </location>
</feature>
<feature type="region of interest" description="Disordered" evidence="1">
    <location>
        <begin position="77"/>
        <end position="106"/>
    </location>
</feature>
<protein>
    <submittedName>
        <fullName evidence="2">Uncharacterized protein</fullName>
    </submittedName>
</protein>
<comment type="caution">
    <text evidence="2">The sequence shown here is derived from an EMBL/GenBank/DDBJ whole genome shotgun (WGS) entry which is preliminary data.</text>
</comment>